<dbReference type="Gene3D" id="2.60.320.10">
    <property type="entry name" value="N-utilization substance G protein NusG, insert domain"/>
    <property type="match status" value="1"/>
</dbReference>
<reference evidence="1 2" key="1">
    <citation type="submission" date="2024-03" db="EMBL/GenBank/DDBJ databases">
        <title>Human intestinal bacterial collection.</title>
        <authorList>
            <person name="Pauvert C."/>
            <person name="Hitch T.C.A."/>
            <person name="Clavel T."/>
        </authorList>
    </citation>
    <scope>NUCLEOTIDE SEQUENCE [LARGE SCALE GENOMIC DNA]</scope>
    <source>
        <strain evidence="1 2">CLA-AA-H190</strain>
    </source>
</reference>
<protein>
    <submittedName>
        <fullName evidence="1">NusG domain II-containing protein</fullName>
    </submittedName>
</protein>
<keyword evidence="2" id="KW-1185">Reference proteome</keyword>
<dbReference type="RefSeq" id="WP_215691044.1">
    <property type="nucleotide sequence ID" value="NZ_JBBMEK010000055.1"/>
</dbReference>
<sequence length="122" mass="13111">MPKKKDFILIGVLLVIALIGLGVTQFLQHQTGASVTITIGGEIYGTYPLDQSRTIEINDAKGYNKVVIENGSVHMADADCPDQYCVQHAAIHAGHETIICLPHELVVEITGGEVSDVDVVTQ</sequence>
<evidence type="ECO:0000313" key="2">
    <source>
        <dbReference type="Proteomes" id="UP001469749"/>
    </source>
</evidence>
<dbReference type="Proteomes" id="UP001469749">
    <property type="component" value="Unassembled WGS sequence"/>
</dbReference>
<gene>
    <name evidence="1" type="ORF">WMO25_06205</name>
</gene>
<name>A0ABV1B2P0_9FIRM</name>
<organism evidence="1 2">
    <name type="scientific">Coprococcus intestinihominis</name>
    <dbReference type="NCBI Taxonomy" id="3133154"/>
    <lineage>
        <taxon>Bacteria</taxon>
        <taxon>Bacillati</taxon>
        <taxon>Bacillota</taxon>
        <taxon>Clostridia</taxon>
        <taxon>Lachnospirales</taxon>
        <taxon>Lachnospiraceae</taxon>
        <taxon>Coprococcus</taxon>
    </lineage>
</organism>
<proteinExistence type="predicted"/>
<comment type="caution">
    <text evidence="1">The sequence shown here is derived from an EMBL/GenBank/DDBJ whole genome shotgun (WGS) entry which is preliminary data.</text>
</comment>
<accession>A0ABV1B2P0</accession>
<dbReference type="Pfam" id="PF07009">
    <property type="entry name" value="NusG_II"/>
    <property type="match status" value="1"/>
</dbReference>
<dbReference type="EMBL" id="JBBMEK010000055">
    <property type="protein sequence ID" value="MEQ2364690.1"/>
    <property type="molecule type" value="Genomic_DNA"/>
</dbReference>
<evidence type="ECO:0000313" key="1">
    <source>
        <dbReference type="EMBL" id="MEQ2364690.1"/>
    </source>
</evidence>
<dbReference type="CDD" id="cd09911">
    <property type="entry name" value="Lin0431_like"/>
    <property type="match status" value="1"/>
</dbReference>
<dbReference type="InterPro" id="IPR038690">
    <property type="entry name" value="NusG_2_sf"/>
</dbReference>